<keyword evidence="3" id="KW-1185">Reference proteome</keyword>
<evidence type="ECO:0000313" key="2">
    <source>
        <dbReference type="EMBL" id="MBO8185591.1"/>
    </source>
</evidence>
<gene>
    <name evidence="2" type="ORF">JW592_08960</name>
</gene>
<feature type="domain" description="Hemerythrin-like" evidence="1">
    <location>
        <begin position="8"/>
        <end position="122"/>
    </location>
</feature>
<dbReference type="PANTHER" id="PTHR35585:SF1">
    <property type="entry name" value="HHE DOMAIN PROTEIN (AFU_ORTHOLOGUE AFUA_4G00730)"/>
    <property type="match status" value="1"/>
</dbReference>
<comment type="caution">
    <text evidence="2">The sequence shown here is derived from an EMBL/GenBank/DDBJ whole genome shotgun (WGS) entry which is preliminary data.</text>
</comment>
<dbReference type="PANTHER" id="PTHR35585">
    <property type="entry name" value="HHE DOMAIN PROTEIN (AFU_ORTHOLOGUE AFUA_4G00730)"/>
    <property type="match status" value="1"/>
</dbReference>
<dbReference type="Pfam" id="PF01814">
    <property type="entry name" value="Hemerythrin"/>
    <property type="match status" value="1"/>
</dbReference>
<dbReference type="InterPro" id="IPR012312">
    <property type="entry name" value="Hemerythrin-like"/>
</dbReference>
<organism evidence="2 3">
    <name type="scientific">Streptomyces spirodelae</name>
    <dbReference type="NCBI Taxonomy" id="2812904"/>
    <lineage>
        <taxon>Bacteria</taxon>
        <taxon>Bacillati</taxon>
        <taxon>Actinomycetota</taxon>
        <taxon>Actinomycetes</taxon>
        <taxon>Kitasatosporales</taxon>
        <taxon>Streptomycetaceae</taxon>
        <taxon>Streptomyces</taxon>
    </lineage>
</organism>
<protein>
    <submittedName>
        <fullName evidence="2">Hemerythrin domain-containing protein</fullName>
    </submittedName>
</protein>
<evidence type="ECO:0000259" key="1">
    <source>
        <dbReference type="Pfam" id="PF01814"/>
    </source>
</evidence>
<reference evidence="2 3" key="1">
    <citation type="submission" date="2021-02" db="EMBL/GenBank/DDBJ databases">
        <title>Streptomyces spirodelae sp. nov., isolated from duckweed.</title>
        <authorList>
            <person name="Saimee Y."/>
            <person name="Duangmal K."/>
        </authorList>
    </citation>
    <scope>NUCLEOTIDE SEQUENCE [LARGE SCALE GENOMIC DNA]</scope>
    <source>
        <strain evidence="2 3">DW4-2</strain>
    </source>
</reference>
<dbReference type="Proteomes" id="UP001518976">
    <property type="component" value="Unassembled WGS sequence"/>
</dbReference>
<dbReference type="RefSeq" id="WP_209264408.1">
    <property type="nucleotide sequence ID" value="NZ_JAFFZN010000006.1"/>
</dbReference>
<accession>A0ABS3WR51</accession>
<evidence type="ECO:0000313" key="3">
    <source>
        <dbReference type="Proteomes" id="UP001518976"/>
    </source>
</evidence>
<proteinExistence type="predicted"/>
<name>A0ABS3WR51_9ACTN</name>
<dbReference type="EMBL" id="JAFFZN010000006">
    <property type="protein sequence ID" value="MBO8185591.1"/>
    <property type="molecule type" value="Genomic_DNA"/>
</dbReference>
<sequence>MAHHPDLLELLTDERAETERLVAAYEAARDPERRAALAAELAAGLERHALAEGHALYPAVRRVLPDGDRLVAAARRRWEDTAATVRELRAAEPDSATARHRMSALLDQVREHAAREQDEVFAPLRERLGRRELRALGAEAARRLTDG</sequence>